<organism evidence="2 3">
    <name type="scientific">Trametes coccinea (strain BRFM310)</name>
    <name type="common">Pycnoporus coccineus</name>
    <dbReference type="NCBI Taxonomy" id="1353009"/>
    <lineage>
        <taxon>Eukaryota</taxon>
        <taxon>Fungi</taxon>
        <taxon>Dikarya</taxon>
        <taxon>Basidiomycota</taxon>
        <taxon>Agaricomycotina</taxon>
        <taxon>Agaricomycetes</taxon>
        <taxon>Polyporales</taxon>
        <taxon>Polyporaceae</taxon>
        <taxon>Trametes</taxon>
    </lineage>
</organism>
<name>A0A1Y2IAM0_TRAC3</name>
<evidence type="ECO:0000313" key="2">
    <source>
        <dbReference type="EMBL" id="OSC98164.1"/>
    </source>
</evidence>
<gene>
    <name evidence="2" type="ORF">PYCCODRAFT_1375788</name>
</gene>
<evidence type="ECO:0000256" key="1">
    <source>
        <dbReference type="SAM" id="MobiDB-lite"/>
    </source>
</evidence>
<dbReference type="OrthoDB" id="2756971at2759"/>
<accession>A0A1Y2IAM0</accession>
<dbReference type="AlphaFoldDB" id="A0A1Y2IAM0"/>
<evidence type="ECO:0000313" key="3">
    <source>
        <dbReference type="Proteomes" id="UP000193067"/>
    </source>
</evidence>
<reference evidence="2 3" key="1">
    <citation type="journal article" date="2015" name="Biotechnol. Biofuels">
        <title>Enhanced degradation of softwood versus hardwood by the white-rot fungus Pycnoporus coccineus.</title>
        <authorList>
            <person name="Couturier M."/>
            <person name="Navarro D."/>
            <person name="Chevret D."/>
            <person name="Henrissat B."/>
            <person name="Piumi F."/>
            <person name="Ruiz-Duenas F.J."/>
            <person name="Martinez A.T."/>
            <person name="Grigoriev I.V."/>
            <person name="Riley R."/>
            <person name="Lipzen A."/>
            <person name="Berrin J.G."/>
            <person name="Master E.R."/>
            <person name="Rosso M.N."/>
        </authorList>
    </citation>
    <scope>NUCLEOTIDE SEQUENCE [LARGE SCALE GENOMIC DNA]</scope>
    <source>
        <strain evidence="2 3">BRFM310</strain>
    </source>
</reference>
<protein>
    <submittedName>
        <fullName evidence="2">Uncharacterized protein</fullName>
    </submittedName>
</protein>
<dbReference type="Proteomes" id="UP000193067">
    <property type="component" value="Unassembled WGS sequence"/>
</dbReference>
<proteinExistence type="predicted"/>
<feature type="region of interest" description="Disordered" evidence="1">
    <location>
        <begin position="156"/>
        <end position="178"/>
    </location>
</feature>
<dbReference type="EMBL" id="KZ084141">
    <property type="protein sequence ID" value="OSC98164.1"/>
    <property type="molecule type" value="Genomic_DNA"/>
</dbReference>
<sequence length="178" mass="19846">MERTIVIHAKERGVAPIGEPRCARLLEVVSYDMVITPARPIKIGQRVSISRLERTPNRYDGPFTPPPQYESCRTDVQGRVTGIRALERHFTELIVRNENPQSLVAVACVSVPHIQGITIELESWRWIFRTVMAPFLPSTRRVAIEWDPVVIPDDIRWDGEDDGGGLADGTDGPAHGGS</sequence>
<keyword evidence="3" id="KW-1185">Reference proteome</keyword>